<dbReference type="SUPFAM" id="SSF52540">
    <property type="entry name" value="P-loop containing nucleoside triphosphate hydrolases"/>
    <property type="match status" value="3"/>
</dbReference>
<dbReference type="InterPro" id="IPR027417">
    <property type="entry name" value="P-loop_NTPase"/>
</dbReference>
<comment type="caution">
    <text evidence="6">The sequence shown here is derived from an EMBL/GenBank/DDBJ whole genome shotgun (WGS) entry which is preliminary data.</text>
</comment>
<keyword evidence="6" id="KW-0067">ATP-binding</keyword>
<dbReference type="GO" id="GO:0004386">
    <property type="term" value="F:helicase activity"/>
    <property type="evidence" value="ECO:0007669"/>
    <property type="project" value="UniProtKB-KW"/>
</dbReference>
<dbReference type="InterPro" id="IPR001650">
    <property type="entry name" value="Helicase_C-like"/>
</dbReference>
<dbReference type="RefSeq" id="XP_020429140.1">
    <property type="nucleotide sequence ID" value="XM_020580553.1"/>
</dbReference>
<dbReference type="GO" id="GO:0006605">
    <property type="term" value="P:protein targeting"/>
    <property type="evidence" value="ECO:0007669"/>
    <property type="project" value="InterPro"/>
</dbReference>
<dbReference type="InterPro" id="IPR014018">
    <property type="entry name" value="SecA_motor_DEAD"/>
</dbReference>
<name>D3BP00_HETP5</name>
<feature type="domain" description="SecA family profile" evidence="5">
    <location>
        <begin position="1666"/>
        <end position="2258"/>
    </location>
</feature>
<dbReference type="EMBL" id="ADBJ01000044">
    <property type="protein sequence ID" value="EFA77010.1"/>
    <property type="molecule type" value="Genomic_DNA"/>
</dbReference>
<dbReference type="Gene3D" id="3.40.50.300">
    <property type="entry name" value="P-loop containing nucleotide triphosphate hydrolases"/>
    <property type="match status" value="2"/>
</dbReference>
<dbReference type="OMA" id="DNAISAC"/>
<keyword evidence="2" id="KW-0653">Protein transport</keyword>
<keyword evidence="1" id="KW-0963">Cytoplasm</keyword>
<keyword evidence="7" id="KW-1185">Reference proteome</keyword>
<dbReference type="GO" id="GO:0017038">
    <property type="term" value="P:protein import"/>
    <property type="evidence" value="ECO:0007669"/>
    <property type="project" value="InterPro"/>
</dbReference>
<dbReference type="Proteomes" id="UP000001396">
    <property type="component" value="Unassembled WGS sequence"/>
</dbReference>
<evidence type="ECO:0000313" key="6">
    <source>
        <dbReference type="EMBL" id="EFA77010.1"/>
    </source>
</evidence>
<organism evidence="6 7">
    <name type="scientific">Heterostelium pallidum (strain ATCC 26659 / Pp 5 / PN500)</name>
    <name type="common">Cellular slime mold</name>
    <name type="synonym">Polysphondylium pallidum</name>
    <dbReference type="NCBI Taxonomy" id="670386"/>
    <lineage>
        <taxon>Eukaryota</taxon>
        <taxon>Amoebozoa</taxon>
        <taxon>Evosea</taxon>
        <taxon>Eumycetozoa</taxon>
        <taxon>Dictyostelia</taxon>
        <taxon>Acytosteliales</taxon>
        <taxon>Acytosteliaceae</taxon>
        <taxon>Heterostelium</taxon>
    </lineage>
</organism>
<evidence type="ECO:0000259" key="4">
    <source>
        <dbReference type="PROSITE" id="PS51194"/>
    </source>
</evidence>
<dbReference type="PROSITE" id="PS51194">
    <property type="entry name" value="HELICASE_CTER"/>
    <property type="match status" value="1"/>
</dbReference>
<evidence type="ECO:0000259" key="5">
    <source>
        <dbReference type="PROSITE" id="PS51196"/>
    </source>
</evidence>
<keyword evidence="6" id="KW-0547">Nucleotide-binding</keyword>
<proteinExistence type="predicted"/>
<dbReference type="GeneID" id="31365235"/>
<dbReference type="PANTHER" id="PTHR30612:SF0">
    <property type="entry name" value="CHLOROPLAST PROTEIN-TRANSPORTING ATPASE"/>
    <property type="match status" value="1"/>
</dbReference>
<reference evidence="6 7" key="1">
    <citation type="journal article" date="2011" name="Genome Res.">
        <title>Phylogeny-wide analysis of social amoeba genomes highlights ancient origins for complex intercellular communication.</title>
        <authorList>
            <person name="Heidel A.J."/>
            <person name="Lawal H.M."/>
            <person name="Felder M."/>
            <person name="Schilde C."/>
            <person name="Helps N.R."/>
            <person name="Tunggal B."/>
            <person name="Rivero F."/>
            <person name="John U."/>
            <person name="Schleicher M."/>
            <person name="Eichinger L."/>
            <person name="Platzer M."/>
            <person name="Noegel A.A."/>
            <person name="Schaap P."/>
            <person name="Gloeckner G."/>
        </authorList>
    </citation>
    <scope>NUCLEOTIDE SEQUENCE [LARGE SCALE GENOMIC DNA]</scope>
    <source>
        <strain evidence="7">ATCC 26659 / Pp 5 / PN500</strain>
    </source>
</reference>
<gene>
    <name evidence="6" type="ORF">PPL_09762</name>
</gene>
<evidence type="ECO:0000313" key="7">
    <source>
        <dbReference type="Proteomes" id="UP000001396"/>
    </source>
</evidence>
<keyword evidence="6" id="KW-0347">Helicase</keyword>
<dbReference type="GO" id="GO:0006886">
    <property type="term" value="P:intracellular protein transport"/>
    <property type="evidence" value="ECO:0007669"/>
    <property type="project" value="InterPro"/>
</dbReference>
<sequence length="2310" mass="262879">MVSIAIATQESNDDFMYNINNNNNKIVPDKKKEDETVFSDSIEAMLSTIAKAIEASNQTKDRVINLLLGRTGAGKTTTTHYLSGEKMVLKDIKTVVDVGGGMIETSIKKKIDVENPNAKGGPIGHEKKSETKVISCKSTPGGDLFVDTPGALDDQGPAVDLAHSIGVTKGLHSAKAVRPVIVLDKDTISAIRGPEFGQILDFSSNLIERIQERLGSFSVLFTHYDCSKSSEVENYTTIKENLLDQIKFENAKDQSSNRAILLRFIYTGVATKINFLTVGGQPEGVYVHIVNPLNPDGVQEILSMIKSRPPIENPSQVFKYNISNASKTYIDNECVTLQYKISQSIDVGEYSQAVECLDLIKLLAIKLDLKSLKESYKVSLAGFAKHYNQLSVDVKSYLGGALTPAGSLSIEHLESRLSSIRLIDHLMKNRKDEEKTHFTNDIESYDHVVQCLFQSSNDFERSLNTITSFAVLKDQIVKLHSLSDFNDVFTPSKTNAIKSLTNRINDLLEDTINEIRSHNWEISFNSIQSIQQSNCIQEFIKIQIENEVQTLISSIIKIIEISSEFINQILNREGSLSLHDLGRVRDHWAVIQTSSSFKPLSKLLEIKIEEVYYSPIVDSIAKYTNDILNNLSDPAGLVSSLEKVSILQNLDAKINDRTSNSYRLALRTINDKVKSMKEEICLSLKVTSDQITLQRLFNKLCEIKKLSPMDPHFSEPICMITYLQTIEEIRLFIIGVEDAIVDSFSHNNLPLSNSLSQSLHYLIRPIEFGQNACQEEQQLSVCIENTKNHVKELVSSICNINLEIITNGQWSTLSKQLEKLAIFRYNQMCSTSSTITTIETKIVEHCTTKWEQSSRYISSNDYKSAYDSLNQLQRAKKFDNIKTIISDDKYSEIEETLRRSISNFLSKMRSFIDDGKFNEFRLLQPQLNCLVDLEHYYPSLNTIVYEINNQFREYQNGLLTSFSEKITTRNYSSLKDTFLNLPEDSRVRVDLLTQIINVLRNDEQIIMIFVSQIEQMRVDKDKFSKSLSSFNSGSILSSILPEEHNFERRLKNIEDIIIKQIKLIVDKLKGSVAIHDFYSVDQYSNYIQTLCQQLRYCLSFGNQINDITHQVDSIVRESLDNINEKMFEEKQFFSISAIINGLKKVSNNYTFVLKLQQIENFFFNHIVKRSDSVRKMINDGLIIEARSNVKNIESDIQNISGLIATTQTSTILEELRNFVAEFESLRSNNIASIIKSGNFDSITEKDLDSQTIKNLKDKILECLSSIQRDLSPPRFEQVAENLSWFIDLCSNSVISKKLGNSYQAELDKIQKQILKIAKSSIQKIVDHQKDDNLQKDDIDHYYSIKTHLSKFIKDFNVMDQHLIESMKSYFKTFSEIISRNIDNWKKDVIPFEKNAISDLLSKLNTLRRCDNAISACSILIGNVPTYRIAIDQLKSKIQNRISTLSNDLDSSKYDKSASTILLVYEVYNQLNAHDVVSSNDHPLLIGIGQSHMEMLVNTAKRYWESDDLENYNQTAVRATNFENHMNRIPQINSNTLVKSIVVVAKKHIEEYSGQLHNKDGNELVPSLTKLKEFSDRSPLLKEFVNFNIKVVLDRFIEAHGLGKIQQIGKELEISGRLGKEIISEFTQFTAYKISMWNTRSANLPIEYILEHMTGDEISKEILKSSYDSFCAQYQTIVEREVVKYQDAAKNIVTNAKMIAARIPKKIQSETSRENVISLLAHIFAMWTVSKSGESYVALKFDPTVLIRPHHAQVLAIMRLLGIDTKESWIKSKLGMTGGSPFDNHLIEILTGEGKSITLAVLSTLLSLLKFKVSCVSYSAYLSNRDFTAFEDIFSLFSVTDMITYSTFGELCDSLIKEGGDVRTLTNQFMHSKLKPATKENPTPCSRILLIDEVDVFFGDSFYGQTYNPGTSLQSASIIQLFEYIWKNRKNITISTVSNQNEYKKVMAEFPGHETILSQKIYSMVRDVNSYNIPAYEVDKVNQRIGYRDQDGISFTTTYGSKTAFAYIAEYELGNITEEVMKKNLKLSIVCGHWSFANIPFKFERILGVTGTLKTLTPSLMKIIKDDFKINKYTFTPSIFGKTQLDYKEQDHVLMEENKDLWYRKIAEDILEKTKKERAVIVVFEDEKILIDFETSHYFQQVDKSSKLVESTIDRDTVIKKATTSNQVTLITRSFGRGVDFIVNDDKVIDNGGVHVIQTFLSEEITEEIQIKGRTARQGQKGSYKIILQKPDLVKMGMTSESLDKGIKSEGFYKMIDEKRQELFSLKCEKQKKVVSEANERDNLSNKYLSLICNYSESKKSEISNLLSQFN</sequence>
<accession>D3BP00</accession>
<keyword evidence="6" id="KW-0378">Hydrolase</keyword>
<evidence type="ECO:0000256" key="3">
    <source>
        <dbReference type="ARBA" id="ARBA00023010"/>
    </source>
</evidence>
<keyword evidence="2" id="KW-0813">Transport</keyword>
<dbReference type="InterPro" id="IPR011115">
    <property type="entry name" value="SecA_DEAD"/>
</dbReference>
<protein>
    <submittedName>
        <fullName evidence="6">Helicase</fullName>
    </submittedName>
</protein>
<dbReference type="PROSITE" id="PS51196">
    <property type="entry name" value="SECA_MOTOR_DEAD"/>
    <property type="match status" value="1"/>
</dbReference>
<dbReference type="GO" id="GO:0005524">
    <property type="term" value="F:ATP binding"/>
    <property type="evidence" value="ECO:0007669"/>
    <property type="project" value="InterPro"/>
</dbReference>
<dbReference type="PANTHER" id="PTHR30612">
    <property type="entry name" value="SECA INNER MEMBRANE COMPONENT OF SEC PROTEIN SECRETION SYSTEM"/>
    <property type="match status" value="1"/>
</dbReference>
<dbReference type="Pfam" id="PF07517">
    <property type="entry name" value="SecA_DEAD"/>
    <property type="match status" value="1"/>
</dbReference>
<evidence type="ECO:0000256" key="2">
    <source>
        <dbReference type="ARBA" id="ARBA00022927"/>
    </source>
</evidence>
<dbReference type="GO" id="GO:0016020">
    <property type="term" value="C:membrane"/>
    <property type="evidence" value="ECO:0007669"/>
    <property type="project" value="InterPro"/>
</dbReference>
<evidence type="ECO:0000256" key="1">
    <source>
        <dbReference type="ARBA" id="ARBA00022490"/>
    </source>
</evidence>
<dbReference type="InterPro" id="IPR000185">
    <property type="entry name" value="SecA"/>
</dbReference>
<feature type="domain" description="Helicase C-terminal" evidence="4">
    <location>
        <begin position="2105"/>
        <end position="2259"/>
    </location>
</feature>
<keyword evidence="3" id="KW-0811">Translocation</keyword>
<dbReference type="InParanoid" id="D3BP00"/>